<evidence type="ECO:0000256" key="6">
    <source>
        <dbReference type="ARBA" id="ARBA00023242"/>
    </source>
</evidence>
<dbReference type="InterPro" id="IPR016713">
    <property type="entry name" value="Air1/2_Saccharomycetales"/>
</dbReference>
<dbReference type="RefSeq" id="XP_003683233.1">
    <property type="nucleotide sequence ID" value="XM_003683185.1"/>
</dbReference>
<dbReference type="GO" id="GO:0071036">
    <property type="term" value="P:nuclear polyadenylation-dependent snoRNA catabolic process"/>
    <property type="evidence" value="ECO:0007669"/>
    <property type="project" value="EnsemblFungi"/>
</dbReference>
<dbReference type="EMBL" id="HE616749">
    <property type="protein sequence ID" value="CCE94022.1"/>
    <property type="molecule type" value="Genomic_DNA"/>
</dbReference>
<dbReference type="KEGG" id="tdl:TDEL_0H01630"/>
<keyword evidence="4 7" id="KW-0863">Zinc-finger</keyword>
<evidence type="ECO:0000256" key="2">
    <source>
        <dbReference type="ARBA" id="ARBA00022723"/>
    </source>
</evidence>
<dbReference type="GO" id="GO:0003723">
    <property type="term" value="F:RNA binding"/>
    <property type="evidence" value="ECO:0007669"/>
    <property type="project" value="TreeGrafter"/>
</dbReference>
<dbReference type="GO" id="GO:0043633">
    <property type="term" value="P:polyadenylation-dependent RNA catabolic process"/>
    <property type="evidence" value="ECO:0007669"/>
    <property type="project" value="InterPro"/>
</dbReference>
<proteinExistence type="predicted"/>
<name>G8ZZH8_TORDE</name>
<keyword evidence="2" id="KW-0479">Metal-binding</keyword>
<evidence type="ECO:0000256" key="8">
    <source>
        <dbReference type="SAM" id="MobiDB-lite"/>
    </source>
</evidence>
<feature type="domain" description="CCHC-type" evidence="9">
    <location>
        <begin position="112"/>
        <end position="127"/>
    </location>
</feature>
<sequence length="356" mass="40757">MSSMLSEVETMDTLPFVKDTTPSREKSQDNKIPAPSIEEVDTNPEGLRALRGQGRYFGVGADEDGGIREAEPKCNNCSQRGHFKRNCPHVICTYCGSMDDHYSQHCPKAITCSNCNDGGHYRSQCPQKWKRVFCTLCNSKKHSRDRCPSIWRVYLLKDDSKNLKEKVLPMHKLYCYNCGGKGHFGDDCTGRRSSRVPNDDGSAFSGDNLSTNLKKQYQKNLKKQRREEYSSSRYDDFDYNDYEFDDALYDDPQVSSKSKSKKRKRSNLNTPPYQSNKRGKVVQPVQRGNTLPPARDRTHPLDFPRSNQNSSYSSSNMEHSRYGRASSNRNSNQSSNQGNYKNYNSYKPFRSGTLKR</sequence>
<dbReference type="PANTHER" id="PTHR46543">
    <property type="entry name" value="ZINC FINGER CCHC DOMAIN-CONTAINING PROTEIN 7"/>
    <property type="match status" value="1"/>
</dbReference>
<dbReference type="GO" id="GO:0071035">
    <property type="term" value="P:nuclear polyadenylation-dependent rRNA catabolic process"/>
    <property type="evidence" value="ECO:0007669"/>
    <property type="project" value="EnsemblFungi"/>
</dbReference>
<evidence type="ECO:0000256" key="1">
    <source>
        <dbReference type="ARBA" id="ARBA00004123"/>
    </source>
</evidence>
<dbReference type="GO" id="GO:0071031">
    <property type="term" value="P:nuclear mRNA surveillance of mRNA 3'-end processing"/>
    <property type="evidence" value="ECO:0007669"/>
    <property type="project" value="EnsemblFungi"/>
</dbReference>
<dbReference type="Pfam" id="PF00098">
    <property type="entry name" value="zf-CCHC"/>
    <property type="match status" value="3"/>
</dbReference>
<feature type="compositionally biased region" description="Polar residues" evidence="8">
    <location>
        <begin position="267"/>
        <end position="276"/>
    </location>
</feature>
<dbReference type="Proteomes" id="UP000005627">
    <property type="component" value="Chromosome 8"/>
</dbReference>
<dbReference type="eggNOG" id="KOG4400">
    <property type="taxonomic scope" value="Eukaryota"/>
</dbReference>
<evidence type="ECO:0000256" key="5">
    <source>
        <dbReference type="ARBA" id="ARBA00022833"/>
    </source>
</evidence>
<dbReference type="STRING" id="1076872.G8ZZH8"/>
<dbReference type="Gene3D" id="4.10.60.10">
    <property type="entry name" value="Zinc finger, CCHC-type"/>
    <property type="match status" value="2"/>
</dbReference>
<evidence type="ECO:0000256" key="4">
    <source>
        <dbReference type="ARBA" id="ARBA00022771"/>
    </source>
</evidence>
<dbReference type="PANTHER" id="PTHR46543:SF1">
    <property type="entry name" value="ZINC FINGER CCHC DOMAIN-CONTAINING PROTEIN 7"/>
    <property type="match status" value="1"/>
</dbReference>
<dbReference type="GO" id="GO:0071037">
    <property type="term" value="P:nuclear polyadenylation-dependent snRNA catabolic process"/>
    <property type="evidence" value="ECO:0007669"/>
    <property type="project" value="EnsemblFungi"/>
</dbReference>
<protein>
    <recommendedName>
        <fullName evidence="9">CCHC-type domain-containing protein</fullName>
    </recommendedName>
</protein>
<feature type="region of interest" description="Disordered" evidence="8">
    <location>
        <begin position="248"/>
        <end position="356"/>
    </location>
</feature>
<organism evidence="10 11">
    <name type="scientific">Torulaspora delbrueckii</name>
    <name type="common">Yeast</name>
    <name type="synonym">Candida colliculosa</name>
    <dbReference type="NCBI Taxonomy" id="4950"/>
    <lineage>
        <taxon>Eukaryota</taxon>
        <taxon>Fungi</taxon>
        <taxon>Dikarya</taxon>
        <taxon>Ascomycota</taxon>
        <taxon>Saccharomycotina</taxon>
        <taxon>Saccharomycetes</taxon>
        <taxon>Saccharomycetales</taxon>
        <taxon>Saccharomycetaceae</taxon>
        <taxon>Torulaspora</taxon>
    </lineage>
</organism>
<dbReference type="InParanoid" id="G8ZZH8"/>
<feature type="region of interest" description="Disordered" evidence="8">
    <location>
        <begin position="1"/>
        <end position="39"/>
    </location>
</feature>
<feature type="region of interest" description="Disordered" evidence="8">
    <location>
        <begin position="195"/>
        <end position="232"/>
    </location>
</feature>
<keyword evidence="6" id="KW-0539">Nucleus</keyword>
<dbReference type="InterPro" id="IPR049024">
    <property type="entry name" value="AIR2-like_ZnK4"/>
</dbReference>
<reference evidence="10 11" key="1">
    <citation type="journal article" date="2011" name="Proc. Natl. Acad. Sci. U.S.A.">
        <title>Evolutionary erosion of yeast sex chromosomes by mating-type switching accidents.</title>
        <authorList>
            <person name="Gordon J.L."/>
            <person name="Armisen D."/>
            <person name="Proux-Wera E."/>
            <person name="Oheigeartaigh S.S."/>
            <person name="Byrne K.P."/>
            <person name="Wolfe K.H."/>
        </authorList>
    </citation>
    <scope>NUCLEOTIDE SEQUENCE [LARGE SCALE GENOMIC DNA]</scope>
    <source>
        <strain evidence="11">ATCC 10662 / CBS 1146 / NBRC 0425 / NCYC 2629 / NRRL Y-866</strain>
    </source>
</reference>
<evidence type="ECO:0000313" key="11">
    <source>
        <dbReference type="Proteomes" id="UP000005627"/>
    </source>
</evidence>
<dbReference type="HOGENOM" id="CLU_049076_1_0_1"/>
<dbReference type="InterPro" id="IPR001878">
    <property type="entry name" value="Znf_CCHC"/>
</dbReference>
<keyword evidence="5" id="KW-0862">Zinc</keyword>
<dbReference type="PIRSF" id="PIRSF018162">
    <property type="entry name" value="PolyA_pol_Air1/2"/>
    <property type="match status" value="1"/>
</dbReference>
<dbReference type="SMART" id="SM00343">
    <property type="entry name" value="ZnF_C2HC"/>
    <property type="match status" value="5"/>
</dbReference>
<dbReference type="SUPFAM" id="SSF57756">
    <property type="entry name" value="Retrovirus zinc finger-like domains"/>
    <property type="match status" value="3"/>
</dbReference>
<feature type="domain" description="CCHC-type" evidence="9">
    <location>
        <begin position="73"/>
        <end position="88"/>
    </location>
</feature>
<dbReference type="AlphaFoldDB" id="G8ZZH8"/>
<evidence type="ECO:0000259" key="9">
    <source>
        <dbReference type="PROSITE" id="PS50158"/>
    </source>
</evidence>
<dbReference type="FunCoup" id="G8ZZH8">
    <property type="interactions" value="281"/>
</dbReference>
<dbReference type="Pfam" id="PF21759">
    <property type="entry name" value="AIR2-like_ZnK4"/>
    <property type="match status" value="1"/>
</dbReference>
<dbReference type="GO" id="GO:1990817">
    <property type="term" value="F:poly(A) RNA polymerase activity"/>
    <property type="evidence" value="ECO:0007669"/>
    <property type="project" value="EnsemblFungi"/>
</dbReference>
<gene>
    <name evidence="10" type="primary">TDEL0H01630</name>
    <name evidence="10" type="ORF">TDEL_0H01630</name>
</gene>
<dbReference type="PROSITE" id="PS50158">
    <property type="entry name" value="ZF_CCHC"/>
    <property type="match status" value="3"/>
</dbReference>
<comment type="subcellular location">
    <subcellularLocation>
        <location evidence="1">Nucleus</location>
    </subcellularLocation>
</comment>
<feature type="domain" description="CCHC-type" evidence="9">
    <location>
        <begin position="175"/>
        <end position="188"/>
    </location>
</feature>
<evidence type="ECO:0000256" key="7">
    <source>
        <dbReference type="PROSITE-ProRule" id="PRU00047"/>
    </source>
</evidence>
<dbReference type="GeneID" id="11501107"/>
<dbReference type="GO" id="GO:0071038">
    <property type="term" value="P:TRAMP-dependent tRNA surveillance pathway"/>
    <property type="evidence" value="ECO:0007669"/>
    <property type="project" value="EnsemblFungi"/>
</dbReference>
<dbReference type="GO" id="GO:0071039">
    <property type="term" value="P:nuclear polyadenylation-dependent CUT catabolic process"/>
    <property type="evidence" value="ECO:0007669"/>
    <property type="project" value="EnsemblFungi"/>
</dbReference>
<dbReference type="InterPro" id="IPR051644">
    <property type="entry name" value="TRAMP_AT-DNA-binding"/>
</dbReference>
<dbReference type="OrthoDB" id="7608935at2759"/>
<evidence type="ECO:0000313" key="10">
    <source>
        <dbReference type="EMBL" id="CCE94022.1"/>
    </source>
</evidence>
<dbReference type="GO" id="GO:0008270">
    <property type="term" value="F:zinc ion binding"/>
    <property type="evidence" value="ECO:0007669"/>
    <property type="project" value="UniProtKB-KW"/>
</dbReference>
<evidence type="ECO:0000256" key="3">
    <source>
        <dbReference type="ARBA" id="ARBA00022737"/>
    </source>
</evidence>
<dbReference type="GO" id="GO:0031499">
    <property type="term" value="C:TRAMP complex"/>
    <property type="evidence" value="ECO:0007669"/>
    <property type="project" value="EnsemblFungi"/>
</dbReference>
<dbReference type="InterPro" id="IPR036875">
    <property type="entry name" value="Znf_CCHC_sf"/>
</dbReference>
<accession>G8ZZH8</accession>
<keyword evidence="3" id="KW-0677">Repeat</keyword>
<feature type="compositionally biased region" description="Low complexity" evidence="8">
    <location>
        <begin position="323"/>
        <end position="347"/>
    </location>
</feature>
<feature type="compositionally biased region" description="Low complexity" evidence="8">
    <location>
        <begin position="306"/>
        <end position="316"/>
    </location>
</feature>
<keyword evidence="11" id="KW-1185">Reference proteome</keyword>
<dbReference type="GO" id="GO:0005730">
    <property type="term" value="C:nucleolus"/>
    <property type="evidence" value="ECO:0007669"/>
    <property type="project" value="EnsemblFungi"/>
</dbReference>